<evidence type="ECO:0000256" key="1">
    <source>
        <dbReference type="SAM" id="Phobius"/>
    </source>
</evidence>
<gene>
    <name evidence="2" type="ORF">GDO86_015387</name>
</gene>
<feature type="transmembrane region" description="Helical" evidence="1">
    <location>
        <begin position="30"/>
        <end position="55"/>
    </location>
</feature>
<keyword evidence="1" id="KW-0472">Membrane</keyword>
<proteinExistence type="predicted"/>
<dbReference type="EMBL" id="JAACNH010000003">
    <property type="protein sequence ID" value="KAG8448273.1"/>
    <property type="molecule type" value="Genomic_DNA"/>
</dbReference>
<keyword evidence="3" id="KW-1185">Reference proteome</keyword>
<keyword evidence="1" id="KW-0812">Transmembrane</keyword>
<dbReference type="AlphaFoldDB" id="A0A8T2JX76"/>
<comment type="caution">
    <text evidence="2">The sequence shown here is derived from an EMBL/GenBank/DDBJ whole genome shotgun (WGS) entry which is preliminary data.</text>
</comment>
<protein>
    <submittedName>
        <fullName evidence="2">Uncharacterized protein</fullName>
    </submittedName>
</protein>
<organism evidence="2 3">
    <name type="scientific">Hymenochirus boettgeri</name>
    <name type="common">Congo dwarf clawed frog</name>
    <dbReference type="NCBI Taxonomy" id="247094"/>
    <lineage>
        <taxon>Eukaryota</taxon>
        <taxon>Metazoa</taxon>
        <taxon>Chordata</taxon>
        <taxon>Craniata</taxon>
        <taxon>Vertebrata</taxon>
        <taxon>Euteleostomi</taxon>
        <taxon>Amphibia</taxon>
        <taxon>Batrachia</taxon>
        <taxon>Anura</taxon>
        <taxon>Pipoidea</taxon>
        <taxon>Pipidae</taxon>
        <taxon>Pipinae</taxon>
        <taxon>Hymenochirus</taxon>
    </lineage>
</organism>
<evidence type="ECO:0000313" key="3">
    <source>
        <dbReference type="Proteomes" id="UP000812440"/>
    </source>
</evidence>
<evidence type="ECO:0000313" key="2">
    <source>
        <dbReference type="EMBL" id="KAG8448273.1"/>
    </source>
</evidence>
<reference evidence="2" key="1">
    <citation type="thesis" date="2020" institute="ProQuest LLC" country="789 East Eisenhower Parkway, Ann Arbor, MI, USA">
        <title>Comparative Genomics and Chromosome Evolution.</title>
        <authorList>
            <person name="Mudd A.B."/>
        </authorList>
    </citation>
    <scope>NUCLEOTIDE SEQUENCE</scope>
    <source>
        <strain evidence="2">Female2</strain>
        <tissue evidence="2">Blood</tissue>
    </source>
</reference>
<dbReference type="Proteomes" id="UP000812440">
    <property type="component" value="Chromosome 8_10"/>
</dbReference>
<accession>A0A8T2JX76</accession>
<name>A0A8T2JX76_9PIPI</name>
<keyword evidence="1" id="KW-1133">Transmembrane helix</keyword>
<feature type="transmembrane region" description="Helical" evidence="1">
    <location>
        <begin position="75"/>
        <end position="96"/>
    </location>
</feature>
<sequence length="102" mass="11946">MYTGLCCVTKSKQTHISCTNMDKSKISFNVFVYTPSHLVYLQMNVFLCMYCIYVTSLQCHTLCPIYYFCTLLKKIVYLFVINVLLNAELLFVCFTVRLNMSY</sequence>